<dbReference type="SUPFAM" id="SSF48452">
    <property type="entry name" value="TPR-like"/>
    <property type="match status" value="3"/>
</dbReference>
<evidence type="ECO:0000259" key="2">
    <source>
        <dbReference type="Pfam" id="PF12770"/>
    </source>
</evidence>
<protein>
    <submittedName>
        <fullName evidence="3">TPR-like protein</fullName>
    </submittedName>
</protein>
<evidence type="ECO:0000256" key="1">
    <source>
        <dbReference type="SAM" id="MobiDB-lite"/>
    </source>
</evidence>
<accession>A0A8I2YJ34</accession>
<dbReference type="InterPro" id="IPR011990">
    <property type="entry name" value="TPR-like_helical_dom_sf"/>
</dbReference>
<keyword evidence="4" id="KW-1185">Reference proteome</keyword>
<dbReference type="SUPFAM" id="SSF81901">
    <property type="entry name" value="HCP-like"/>
    <property type="match status" value="2"/>
</dbReference>
<dbReference type="PANTHER" id="PTHR19959:SF119">
    <property type="entry name" value="FUNGAL LIPASE-LIKE DOMAIN-CONTAINING PROTEIN"/>
    <property type="match status" value="1"/>
</dbReference>
<feature type="domain" description="CHAT" evidence="2">
    <location>
        <begin position="1443"/>
        <end position="1729"/>
    </location>
</feature>
<sequence length="1730" mass="190780">MCKWVWNSTLHHRSGAGEDHGSSTSAWTRFGLLWKRVWTSLRSGPGSGAEQSQHESSTSPPYTTQIEGLQTPDVSNPDAQCKGQEQEEEEEPGPENQPQDGPPFSASAQEQGEEKRPGHGDQLQDGLSVPGSAQEQDKETPGPADEPQDRPSDSTPAVENKQFIITSIRATDVALGLRRLPVGFYTAVHHSGLEWRTENKRSFVNNDVVQWDGPIQMPLESSATVRLEVYATFEFQPILGTGELLRKISLTVEQLLDRSARQDPFTFFPRDRDVVSPCSSVLVTVEQWKDRSSDSSAWRVLGHDRSAGGLPSELEDATNQGHSALSRHRKYGGKPNLERSINQFDRALGICPLDHGCLAAAQANLAMAKLILSEVEGTDVSLEVPLNLYRNALAARPVGHLDRPSNLIQLAAVHHARFRQQRDEIERTRAEGLLREAMELSSTESHQHRSASFMLQLHAGLRMNPVQVDGELSAEQASASRFTEEDPWELSVQLLKRFERFGYLPDIQRAIAILEELVRTTSLWDHWYCTGLANLGIALSYRFNHLGDLDDLENVISILKDAVDLTPQGHPDKPSHLNNLATSFVTRFQRLGELSDLEKAISALKDAVDLIPHGHPHKPGCLDNLGTSFKARFEHLGELSDLENAISILKDAVDLTPQGHPDKPSCLNSLATSFVTRFERLGELSDLKNAISILKDAVDLTPQGHPDKPSHLNNLATSFVARFERLGELSDLENAISILKDAVDLTPQGHPDKPSRVHNLATSFKARFERLGELSDLENAISILKDAVDLTPHGHPDKPACLDNLGTSFVTRFEHLGELSDLENAISILKDAVDLTPQGHSHKLSRLSNLATSFVTRFWRLGELSDLENAISALKDAVDLTPHGHPHKPGYLHNLGTSFKARFERLGELSDLEKAISVLKDAVDLIPHGHPHKPACLDNLGTSFKARFEHLGELSDLENANSILKDAVDLTPHGHPDKPSRLDNFGTSLKARFEHLGELSDLENAISILKDAVDLTPHGHPHKPRCLHSLGTSFKTRFKRLGELSDLEKAISALNDAVDLTPHGHPHKPACLDNLGTSFKARFERLGELSDLENAISILKDAVDLTPQGHPDKPSSLNNLATSFKARFEGLGELRDLHHAITLYSHAASVPTGPASVRFRASQNWISCARRISHRSVLHAYSAAITLLPQLAWTGLSFRRRFSELRQGANVVREAAAAALDFGLPETAVEWLEQGRSIVWGELLQLRSTHEELSSAYPDHACRLRELSAALEDAGATHERSSSALLEHAQRGIREMLTVHTGGADEESWFTFAKQGLSAMHRVEETWQQGADRLRTLAIERDDLLHEIRRFAGFERFLLQKEFSQLRTSAHAGPVVILNAAESRCDALIVLAHVDHVIHVPLPNITLHRCADLQHTLKSLVRRVRAIRVGERVPLDDVGWEPFLSPLWKCVVKPVLDALAFSSPGDLSRIFWCPTGPFTFLPIHAAGFYDPAYLQVGHKVYDFVVSSYVPSLSILALSRKPITPPSDILGLLAVRQPPSDGQSPLPGVHKEVERIKDIIKNLPSARTSLLESSAGTVEEVLSLMKETDWVHFACHGIQDAKDPTASGLCLADGRRLKVSDIIALSRPHGGLAFLSACQTATGDKDLSDEAIHIAAGMLFAGYGGVVGTMWSISDEIAPDVARDVYQQLFGNGTRPDYREAALALHEAVGCLREDENVTFDEWIPFIHVGL</sequence>
<dbReference type="InterPro" id="IPR024983">
    <property type="entry name" value="CHAT_dom"/>
</dbReference>
<feature type="compositionally biased region" description="Polar residues" evidence="1">
    <location>
        <begin position="49"/>
        <end position="78"/>
    </location>
</feature>
<feature type="region of interest" description="Disordered" evidence="1">
    <location>
        <begin position="42"/>
        <end position="160"/>
    </location>
</feature>
<dbReference type="PANTHER" id="PTHR19959">
    <property type="entry name" value="KINESIN LIGHT CHAIN"/>
    <property type="match status" value="1"/>
</dbReference>
<evidence type="ECO:0000313" key="4">
    <source>
        <dbReference type="Proteomes" id="UP000683000"/>
    </source>
</evidence>
<proteinExistence type="predicted"/>
<dbReference type="Pfam" id="PF12770">
    <property type="entry name" value="CHAT"/>
    <property type="match status" value="1"/>
</dbReference>
<dbReference type="Gene3D" id="1.25.40.10">
    <property type="entry name" value="Tetratricopeptide repeat domain"/>
    <property type="match status" value="3"/>
</dbReference>
<reference evidence="3" key="1">
    <citation type="submission" date="2021-03" db="EMBL/GenBank/DDBJ databases">
        <title>Evolutionary innovations through gain and loss of genes in the ectomycorrhizal Boletales.</title>
        <authorList>
            <person name="Wu G."/>
            <person name="Miyauchi S."/>
            <person name="Morin E."/>
            <person name="Yang Z.-L."/>
            <person name="Xu J."/>
            <person name="Martin F.M."/>
        </authorList>
    </citation>
    <scope>NUCLEOTIDE SEQUENCE</scope>
    <source>
        <strain evidence="3">BR01</strain>
    </source>
</reference>
<feature type="compositionally biased region" description="Low complexity" evidence="1">
    <location>
        <begin position="94"/>
        <end position="103"/>
    </location>
</feature>
<gene>
    <name evidence="3" type="ORF">JVT61DRAFT_6860</name>
</gene>
<dbReference type="EMBL" id="JAGFBS010000023">
    <property type="protein sequence ID" value="KAG6373234.1"/>
    <property type="molecule type" value="Genomic_DNA"/>
</dbReference>
<name>A0A8I2YJ34_9AGAM</name>
<dbReference type="Proteomes" id="UP000683000">
    <property type="component" value="Unassembled WGS sequence"/>
</dbReference>
<dbReference type="OrthoDB" id="9991317at2759"/>
<organism evidence="3 4">
    <name type="scientific">Boletus reticuloceps</name>
    <dbReference type="NCBI Taxonomy" id="495285"/>
    <lineage>
        <taxon>Eukaryota</taxon>
        <taxon>Fungi</taxon>
        <taxon>Dikarya</taxon>
        <taxon>Basidiomycota</taxon>
        <taxon>Agaricomycotina</taxon>
        <taxon>Agaricomycetes</taxon>
        <taxon>Agaricomycetidae</taxon>
        <taxon>Boletales</taxon>
        <taxon>Boletineae</taxon>
        <taxon>Boletaceae</taxon>
        <taxon>Boletoideae</taxon>
        <taxon>Boletus</taxon>
    </lineage>
</organism>
<comment type="caution">
    <text evidence="3">The sequence shown here is derived from an EMBL/GenBank/DDBJ whole genome shotgun (WGS) entry which is preliminary data.</text>
</comment>
<evidence type="ECO:0000313" key="3">
    <source>
        <dbReference type="EMBL" id="KAG6373234.1"/>
    </source>
</evidence>
<dbReference type="Gene3D" id="1.20.120.660">
    <property type="entry name" value="IL-4 antagonist (De novo design) like domain"/>
    <property type="match status" value="2"/>
</dbReference>